<sequence>MSSLLFTSFLSAALSQYTDDDLDLDFDIVDNKKEEVLQNMTKLEYQPQPHNFFVETIMISILFFYGVNFFIGKGSNEKIATRWMYLLKSIFQENFSHVGIAEKEGEGEMLKDGYHAFKYYATGRYNCAYLLADLELNRRQDLVNLLIGNLLWKEKDRISYEVPISSSTQNPIVFALVTNSLLKNIRTKYEDLKTLTHVVKAPVPNQFTVLTESQDVVEWLINPQIQALIENLAPTIEMIYITDQVIGKGQYSIHMKCDFIKPDTKKEAEDIPKQAQLVLLLTDLVHTLKLSTYAKAAADKERSAIEKEKMKEVQAQREEERLKKKLEQKKKEEEKLQGLSKEKLRKMEEKQYKQELKKKSMKFKTVKA</sequence>
<dbReference type="GO" id="GO:0032469">
    <property type="term" value="P:endoplasmic reticulum calcium ion homeostasis"/>
    <property type="evidence" value="ECO:0007669"/>
    <property type="project" value="InterPro"/>
</dbReference>
<comment type="caution">
    <text evidence="8">The sequence shown here is derived from an EMBL/GenBank/DDBJ whole genome shotgun (WGS) entry which is preliminary data.</text>
</comment>
<evidence type="ECO:0000256" key="1">
    <source>
        <dbReference type="ARBA" id="ARBA00004167"/>
    </source>
</evidence>
<dbReference type="EMBL" id="CAJZBQ010000023">
    <property type="protein sequence ID" value="CAG9319768.1"/>
    <property type="molecule type" value="Genomic_DNA"/>
</dbReference>
<keyword evidence="4 6" id="KW-0472">Membrane</keyword>
<feature type="region of interest" description="Disordered" evidence="5">
    <location>
        <begin position="307"/>
        <end position="345"/>
    </location>
</feature>
<dbReference type="GO" id="GO:0005783">
    <property type="term" value="C:endoplasmic reticulum"/>
    <property type="evidence" value="ECO:0007669"/>
    <property type="project" value="InterPro"/>
</dbReference>
<dbReference type="GO" id="GO:0016020">
    <property type="term" value="C:membrane"/>
    <property type="evidence" value="ECO:0007669"/>
    <property type="project" value="UniProtKB-SubCell"/>
</dbReference>
<gene>
    <name evidence="8" type="ORF">BSTOLATCC_MIC24316</name>
</gene>
<keyword evidence="2 6" id="KW-0812">Transmembrane</keyword>
<comment type="subcellular location">
    <subcellularLocation>
        <location evidence="1">Membrane</location>
        <topology evidence="1">Single-pass membrane protein</topology>
    </subcellularLocation>
</comment>
<evidence type="ECO:0000256" key="5">
    <source>
        <dbReference type="SAM" id="MobiDB-lite"/>
    </source>
</evidence>
<feature type="compositionally biased region" description="Basic and acidic residues" evidence="5">
    <location>
        <begin position="329"/>
        <end position="345"/>
    </location>
</feature>
<keyword evidence="9" id="KW-1185">Reference proteome</keyword>
<dbReference type="PANTHER" id="PTHR12883:SF0">
    <property type="entry name" value="PAT COMPLEX SUBUNIT CCDC47"/>
    <property type="match status" value="1"/>
</dbReference>
<feature type="compositionally biased region" description="Basic and acidic residues" evidence="5">
    <location>
        <begin position="307"/>
        <end position="322"/>
    </location>
</feature>
<evidence type="ECO:0008006" key="10">
    <source>
        <dbReference type="Google" id="ProtNLM"/>
    </source>
</evidence>
<dbReference type="Proteomes" id="UP001162131">
    <property type="component" value="Unassembled WGS sequence"/>
</dbReference>
<keyword evidence="3 6" id="KW-1133">Transmembrane helix</keyword>
<dbReference type="InterPro" id="IPR012879">
    <property type="entry name" value="CCDC47"/>
</dbReference>
<feature type="transmembrane region" description="Helical" evidence="6">
    <location>
        <begin position="52"/>
        <end position="72"/>
    </location>
</feature>
<feature type="signal peptide" evidence="7">
    <location>
        <begin position="1"/>
        <end position="15"/>
    </location>
</feature>
<dbReference type="GO" id="GO:0005509">
    <property type="term" value="F:calcium ion binding"/>
    <property type="evidence" value="ECO:0007669"/>
    <property type="project" value="InterPro"/>
</dbReference>
<dbReference type="AlphaFoldDB" id="A0AAU9J730"/>
<reference evidence="8" key="1">
    <citation type="submission" date="2021-09" db="EMBL/GenBank/DDBJ databases">
        <authorList>
            <consortium name="AG Swart"/>
            <person name="Singh M."/>
            <person name="Singh A."/>
            <person name="Seah K."/>
            <person name="Emmerich C."/>
        </authorList>
    </citation>
    <scope>NUCLEOTIDE SEQUENCE</scope>
    <source>
        <strain evidence="8">ATCC30299</strain>
    </source>
</reference>
<protein>
    <recommendedName>
        <fullName evidence="10">Coiled-coil domain-containing protein 47</fullName>
    </recommendedName>
</protein>
<name>A0AAU9J730_9CILI</name>
<evidence type="ECO:0000256" key="4">
    <source>
        <dbReference type="ARBA" id="ARBA00023136"/>
    </source>
</evidence>
<evidence type="ECO:0000313" key="8">
    <source>
        <dbReference type="EMBL" id="CAG9319768.1"/>
    </source>
</evidence>
<organism evidence="8 9">
    <name type="scientific">Blepharisma stoltei</name>
    <dbReference type="NCBI Taxonomy" id="1481888"/>
    <lineage>
        <taxon>Eukaryota</taxon>
        <taxon>Sar</taxon>
        <taxon>Alveolata</taxon>
        <taxon>Ciliophora</taxon>
        <taxon>Postciliodesmatophora</taxon>
        <taxon>Heterotrichea</taxon>
        <taxon>Heterotrichida</taxon>
        <taxon>Blepharismidae</taxon>
        <taxon>Blepharisma</taxon>
    </lineage>
</organism>
<evidence type="ECO:0000256" key="2">
    <source>
        <dbReference type="ARBA" id="ARBA00022692"/>
    </source>
</evidence>
<proteinExistence type="predicted"/>
<feature type="chain" id="PRO_5043437499" description="Coiled-coil domain-containing protein 47" evidence="7">
    <location>
        <begin position="16"/>
        <end position="368"/>
    </location>
</feature>
<evidence type="ECO:0000256" key="3">
    <source>
        <dbReference type="ARBA" id="ARBA00022989"/>
    </source>
</evidence>
<evidence type="ECO:0000313" key="9">
    <source>
        <dbReference type="Proteomes" id="UP001162131"/>
    </source>
</evidence>
<dbReference type="PANTHER" id="PTHR12883">
    <property type="entry name" value="ADIPOCYTE-SPECIFIC PROTEIN 4-RELATED"/>
    <property type="match status" value="1"/>
</dbReference>
<accession>A0AAU9J730</accession>
<keyword evidence="7" id="KW-0732">Signal</keyword>
<evidence type="ECO:0000256" key="6">
    <source>
        <dbReference type="SAM" id="Phobius"/>
    </source>
</evidence>
<evidence type="ECO:0000256" key="7">
    <source>
        <dbReference type="SAM" id="SignalP"/>
    </source>
</evidence>
<dbReference type="Pfam" id="PF07946">
    <property type="entry name" value="CCDC47"/>
    <property type="match status" value="1"/>
</dbReference>